<protein>
    <recommendedName>
        <fullName evidence="3">DUF2187 domain-containing protein</fullName>
    </recommendedName>
</protein>
<sequence length="55" mass="6708">MDKFNIGDMVTFDDNHMPLVGTVVYIDEKRERYLVRFGGSQQMYYKEEQMTHWEK</sequence>
<proteinExistence type="predicted"/>
<dbReference type="RefSeq" id="WP_175618713.1">
    <property type="nucleotide sequence ID" value="NZ_BSKO01000001.1"/>
</dbReference>
<reference evidence="1 2" key="1">
    <citation type="submission" date="2023-02" db="EMBL/GenBank/DDBJ databases">
        <title>Oceanobacillus kimchii IFOP_LL358 isolated form Alexandrium catenella lab strain.</title>
        <authorList>
            <person name="Gajardo G."/>
            <person name="Ueki S."/>
            <person name="Maruyama F."/>
        </authorList>
    </citation>
    <scope>NUCLEOTIDE SEQUENCE [LARGE SCALE GENOMIC DNA]</scope>
    <source>
        <strain evidence="1 2">IFOP_LL358</strain>
    </source>
</reference>
<organism evidence="1 2">
    <name type="scientific">Oceanobacillus kimchii</name>
    <dbReference type="NCBI Taxonomy" id="746691"/>
    <lineage>
        <taxon>Bacteria</taxon>
        <taxon>Bacillati</taxon>
        <taxon>Bacillota</taxon>
        <taxon>Bacilli</taxon>
        <taxon>Bacillales</taxon>
        <taxon>Bacillaceae</taxon>
        <taxon>Oceanobacillus</taxon>
    </lineage>
</organism>
<dbReference type="EMBL" id="BSKO01000001">
    <property type="protein sequence ID" value="GLO68127.1"/>
    <property type="molecule type" value="Genomic_DNA"/>
</dbReference>
<comment type="caution">
    <text evidence="1">The sequence shown here is derived from an EMBL/GenBank/DDBJ whole genome shotgun (WGS) entry which is preliminary data.</text>
</comment>
<gene>
    <name evidence="1" type="ORF">MACH08_39110</name>
</gene>
<keyword evidence="2" id="KW-1185">Reference proteome</keyword>
<evidence type="ECO:0000313" key="1">
    <source>
        <dbReference type="EMBL" id="GLO68127.1"/>
    </source>
</evidence>
<evidence type="ECO:0008006" key="3">
    <source>
        <dbReference type="Google" id="ProtNLM"/>
    </source>
</evidence>
<evidence type="ECO:0000313" key="2">
    <source>
        <dbReference type="Proteomes" id="UP001275436"/>
    </source>
</evidence>
<name>A0ABQ5TSV7_9BACI</name>
<dbReference type="Proteomes" id="UP001275436">
    <property type="component" value="Unassembled WGS sequence"/>
</dbReference>
<accession>A0ABQ5TSV7</accession>